<dbReference type="GeneID" id="116669301"/>
<gene>
    <name evidence="3" type="primary">LOC116669301</name>
</gene>
<evidence type="ECO:0000313" key="2">
    <source>
        <dbReference type="Proteomes" id="UP000694856"/>
    </source>
</evidence>
<feature type="compositionally biased region" description="Basic and acidic residues" evidence="1">
    <location>
        <begin position="243"/>
        <end position="267"/>
    </location>
</feature>
<reference evidence="3" key="1">
    <citation type="submission" date="2025-08" db="UniProtKB">
        <authorList>
            <consortium name="RefSeq"/>
        </authorList>
    </citation>
    <scope>IDENTIFICATION</scope>
    <source>
        <tissue evidence="3">Ear skin</tissue>
    </source>
</reference>
<accession>A0A8B8UK84</accession>
<organism evidence="2 3">
    <name type="scientific">Camelus ferus</name>
    <name type="common">Wild bactrian camel</name>
    <name type="synonym">Camelus bactrianus ferus</name>
    <dbReference type="NCBI Taxonomy" id="419612"/>
    <lineage>
        <taxon>Eukaryota</taxon>
        <taxon>Metazoa</taxon>
        <taxon>Chordata</taxon>
        <taxon>Craniata</taxon>
        <taxon>Vertebrata</taxon>
        <taxon>Euteleostomi</taxon>
        <taxon>Mammalia</taxon>
        <taxon>Eutheria</taxon>
        <taxon>Laurasiatheria</taxon>
        <taxon>Artiodactyla</taxon>
        <taxon>Tylopoda</taxon>
        <taxon>Camelidae</taxon>
        <taxon>Camelus</taxon>
    </lineage>
</organism>
<proteinExistence type="predicted"/>
<feature type="compositionally biased region" description="Low complexity" evidence="1">
    <location>
        <begin position="31"/>
        <end position="45"/>
    </location>
</feature>
<protein>
    <submittedName>
        <fullName evidence="3">Uncharacterized protein LOC116669301</fullName>
    </submittedName>
</protein>
<dbReference type="KEGG" id="cfr:116669301"/>
<feature type="region of interest" description="Disordered" evidence="1">
    <location>
        <begin position="233"/>
        <end position="267"/>
    </location>
</feature>
<evidence type="ECO:0000313" key="3">
    <source>
        <dbReference type="RefSeq" id="XP_032354540.1"/>
    </source>
</evidence>
<feature type="region of interest" description="Disordered" evidence="1">
    <location>
        <begin position="1"/>
        <end position="45"/>
    </location>
</feature>
<sequence>MRWRAGREWGGQRAEEWGVGSREQKEDVNKPQLPAWAPGLPPGALQLQLEPPTASPSPNSAVLSDLHVCLGSAGIPNCPITWSGGGPARPARASTGVVPRRRVCSGRLESQGILIPFPASVRCPDPPGSVGLSWNLASGHIDESEAGLPKGRTQLPSWAIRFTGISFPSLLPAPRSHPCAAAAPCRPWRPAGTSARAKEVVPPASQRSAQDTGSHTTFRLGVEDACAQNLGLWAGTGAGRGRGGSDPELRGGARRGAREPGDSERAV</sequence>
<keyword evidence="2" id="KW-1185">Reference proteome</keyword>
<dbReference type="RefSeq" id="XP_032354540.1">
    <property type="nucleotide sequence ID" value="XM_032498649.1"/>
</dbReference>
<dbReference type="Proteomes" id="UP000694856">
    <property type="component" value="Chromosome 16"/>
</dbReference>
<name>A0A8B8UK84_CAMFR</name>
<dbReference type="AlphaFoldDB" id="A0A8B8UK84"/>
<evidence type="ECO:0000256" key="1">
    <source>
        <dbReference type="SAM" id="MobiDB-lite"/>
    </source>
</evidence>
<feature type="region of interest" description="Disordered" evidence="1">
    <location>
        <begin position="190"/>
        <end position="213"/>
    </location>
</feature>